<dbReference type="EMBL" id="GBRH01234716">
    <property type="protein sequence ID" value="JAD63179.1"/>
    <property type="molecule type" value="Transcribed_RNA"/>
</dbReference>
<sequence>MNFIFFLLPGRPLSLSLFLLSQRVTKSRVPMHRTTRKKREATNA</sequence>
<dbReference type="AlphaFoldDB" id="A0A0A9SZ79"/>
<name>A0A0A9SZ79_ARUDO</name>
<accession>A0A0A9SZ79</accession>
<organism evidence="1">
    <name type="scientific">Arundo donax</name>
    <name type="common">Giant reed</name>
    <name type="synonym">Donax arundinaceus</name>
    <dbReference type="NCBI Taxonomy" id="35708"/>
    <lineage>
        <taxon>Eukaryota</taxon>
        <taxon>Viridiplantae</taxon>
        <taxon>Streptophyta</taxon>
        <taxon>Embryophyta</taxon>
        <taxon>Tracheophyta</taxon>
        <taxon>Spermatophyta</taxon>
        <taxon>Magnoliopsida</taxon>
        <taxon>Liliopsida</taxon>
        <taxon>Poales</taxon>
        <taxon>Poaceae</taxon>
        <taxon>PACMAD clade</taxon>
        <taxon>Arundinoideae</taxon>
        <taxon>Arundineae</taxon>
        <taxon>Arundo</taxon>
    </lineage>
</organism>
<proteinExistence type="predicted"/>
<reference evidence="1" key="2">
    <citation type="journal article" date="2015" name="Data Brief">
        <title>Shoot transcriptome of the giant reed, Arundo donax.</title>
        <authorList>
            <person name="Barrero R.A."/>
            <person name="Guerrero F.D."/>
            <person name="Moolhuijzen P."/>
            <person name="Goolsby J.A."/>
            <person name="Tidwell J."/>
            <person name="Bellgard S.E."/>
            <person name="Bellgard M.I."/>
        </authorList>
    </citation>
    <scope>NUCLEOTIDE SEQUENCE</scope>
    <source>
        <tissue evidence="1">Shoot tissue taken approximately 20 cm above the soil surface</tissue>
    </source>
</reference>
<protein>
    <submittedName>
        <fullName evidence="1">Uncharacterized protein</fullName>
    </submittedName>
</protein>
<reference evidence="1" key="1">
    <citation type="submission" date="2014-09" db="EMBL/GenBank/DDBJ databases">
        <authorList>
            <person name="Magalhaes I.L.F."/>
            <person name="Oliveira U."/>
            <person name="Santos F.R."/>
            <person name="Vidigal T.H.D.A."/>
            <person name="Brescovit A.D."/>
            <person name="Santos A.J."/>
        </authorList>
    </citation>
    <scope>NUCLEOTIDE SEQUENCE</scope>
    <source>
        <tissue evidence="1">Shoot tissue taken approximately 20 cm above the soil surface</tissue>
    </source>
</reference>
<evidence type="ECO:0000313" key="1">
    <source>
        <dbReference type="EMBL" id="JAD63179.1"/>
    </source>
</evidence>